<evidence type="ECO:0000256" key="3">
    <source>
        <dbReference type="PROSITE-ProRule" id="PRU00708"/>
    </source>
</evidence>
<comment type="caution">
    <text evidence="4">The sequence shown here is derived from an EMBL/GenBank/DDBJ whole genome shotgun (WGS) entry which is preliminary data.</text>
</comment>
<dbReference type="PANTHER" id="PTHR46128">
    <property type="entry name" value="MITOCHONDRIAL GROUP I INTRON SPLICING FACTOR CCM1"/>
    <property type="match status" value="1"/>
</dbReference>
<organism evidence="4 5">
    <name type="scientific">Zostera marina</name>
    <name type="common">Eelgrass</name>
    <dbReference type="NCBI Taxonomy" id="29655"/>
    <lineage>
        <taxon>Eukaryota</taxon>
        <taxon>Viridiplantae</taxon>
        <taxon>Streptophyta</taxon>
        <taxon>Embryophyta</taxon>
        <taxon>Tracheophyta</taxon>
        <taxon>Spermatophyta</taxon>
        <taxon>Magnoliopsida</taxon>
        <taxon>Liliopsida</taxon>
        <taxon>Zosteraceae</taxon>
        <taxon>Zostera</taxon>
    </lineage>
</organism>
<feature type="repeat" description="PPR" evidence="3">
    <location>
        <begin position="128"/>
        <end position="162"/>
    </location>
</feature>
<keyword evidence="2" id="KW-0677">Repeat</keyword>
<dbReference type="AlphaFoldDB" id="A0A0K9PPE4"/>
<evidence type="ECO:0000256" key="1">
    <source>
        <dbReference type="ARBA" id="ARBA00007626"/>
    </source>
</evidence>
<dbReference type="PANTHER" id="PTHR46128:SF73">
    <property type="entry name" value="CRIB DOMAIN-CONTAINING PROTEIN"/>
    <property type="match status" value="1"/>
</dbReference>
<dbReference type="Gene3D" id="1.25.40.10">
    <property type="entry name" value="Tetratricopeptide repeat domain"/>
    <property type="match status" value="4"/>
</dbReference>
<proteinExistence type="inferred from homology"/>
<dbReference type="Pfam" id="PF13041">
    <property type="entry name" value="PPR_2"/>
    <property type="match status" value="4"/>
</dbReference>
<feature type="repeat" description="PPR" evidence="3">
    <location>
        <begin position="163"/>
        <end position="197"/>
    </location>
</feature>
<dbReference type="Proteomes" id="UP000036987">
    <property type="component" value="Unassembled WGS sequence"/>
</dbReference>
<evidence type="ECO:0000313" key="4">
    <source>
        <dbReference type="EMBL" id="KMZ70829.1"/>
    </source>
</evidence>
<reference evidence="5" key="1">
    <citation type="journal article" date="2016" name="Nature">
        <title>The genome of the seagrass Zostera marina reveals angiosperm adaptation to the sea.</title>
        <authorList>
            <person name="Olsen J.L."/>
            <person name="Rouze P."/>
            <person name="Verhelst B."/>
            <person name="Lin Y.-C."/>
            <person name="Bayer T."/>
            <person name="Collen J."/>
            <person name="Dattolo E."/>
            <person name="De Paoli E."/>
            <person name="Dittami S."/>
            <person name="Maumus F."/>
            <person name="Michel G."/>
            <person name="Kersting A."/>
            <person name="Lauritano C."/>
            <person name="Lohaus R."/>
            <person name="Toepel M."/>
            <person name="Tonon T."/>
            <person name="Vanneste K."/>
            <person name="Amirebrahimi M."/>
            <person name="Brakel J."/>
            <person name="Bostroem C."/>
            <person name="Chovatia M."/>
            <person name="Grimwood J."/>
            <person name="Jenkins J.W."/>
            <person name="Jueterbock A."/>
            <person name="Mraz A."/>
            <person name="Stam W.T."/>
            <person name="Tice H."/>
            <person name="Bornberg-Bauer E."/>
            <person name="Green P.J."/>
            <person name="Pearson G.A."/>
            <person name="Procaccini G."/>
            <person name="Duarte C.M."/>
            <person name="Schmutz J."/>
            <person name="Reusch T.B.H."/>
            <person name="Van de Peer Y."/>
        </authorList>
    </citation>
    <scope>NUCLEOTIDE SEQUENCE [LARGE SCALE GENOMIC DNA]</scope>
    <source>
        <strain evidence="5">cv. Finnish</strain>
    </source>
</reference>
<dbReference type="InterPro" id="IPR050872">
    <property type="entry name" value="PPR_P_subfamily"/>
</dbReference>
<dbReference type="EMBL" id="LFYR01000705">
    <property type="protein sequence ID" value="KMZ70829.1"/>
    <property type="molecule type" value="Genomic_DNA"/>
</dbReference>
<feature type="repeat" description="PPR" evidence="3">
    <location>
        <begin position="413"/>
        <end position="447"/>
    </location>
</feature>
<dbReference type="InterPro" id="IPR011990">
    <property type="entry name" value="TPR-like_helical_dom_sf"/>
</dbReference>
<dbReference type="PROSITE" id="PS51375">
    <property type="entry name" value="PPR"/>
    <property type="match status" value="7"/>
</dbReference>
<accession>A0A0K9PPE4</accession>
<protein>
    <recommendedName>
        <fullName evidence="6">Pentatricopeptide repeat-containing protein</fullName>
    </recommendedName>
</protein>
<dbReference type="STRING" id="29655.A0A0K9PPE4"/>
<keyword evidence="5" id="KW-1185">Reference proteome</keyword>
<feature type="repeat" description="PPR" evidence="3">
    <location>
        <begin position="308"/>
        <end position="342"/>
    </location>
</feature>
<evidence type="ECO:0008006" key="6">
    <source>
        <dbReference type="Google" id="ProtNLM"/>
    </source>
</evidence>
<dbReference type="GO" id="GO:0003729">
    <property type="term" value="F:mRNA binding"/>
    <property type="evidence" value="ECO:0000318"/>
    <property type="project" value="GO_Central"/>
</dbReference>
<evidence type="ECO:0000256" key="2">
    <source>
        <dbReference type="ARBA" id="ARBA00022737"/>
    </source>
</evidence>
<comment type="similarity">
    <text evidence="1">Belongs to the PPR family. P subfamily.</text>
</comment>
<sequence length="479" mass="52832">MISTAIISPNLNRTAFCSFFFCVRYLTTAVTSTATFSSPPSLLALFDRLHYSSPPPPIHAFNHLFTKIKKSGNYYSIFPLYRRLVRKAVVSPDVFTYSIIIDCFRRIGRAEMGLAIFGDMFKRDCSPDTVTLSGLVNGLLDAKRVGEAAKMFERMPDWGCTPDVVTYCGMIGFFCDVGMMELGLGIFGSMLKRNCPPNTVVFNTLVNGFSKQGLNDLVKVFSRMMVMLEDGDECFPDLTTFNTVIHSCCQLGHVEFGFGVLGSMLKAGCSPSIITITSLVNGLCITDRVAEASFLFNLMSSELSITPDVLSYGALINGFCHKGDVELAFGYLGLMLKCGYHPTQVILSELVNGLCVSGRVLDASQMIEKMHECDVVTYSTLIKGFCHVGKTSLAIELLEVMKSLRVDDRRRPDAITYNTIIDHLCRIGRMEEASGLLDDMIANNISPTNLTFRSLMSGYLVLGQLNSASELQRRMDGSV</sequence>
<dbReference type="Pfam" id="PF12854">
    <property type="entry name" value="PPR_1"/>
    <property type="match status" value="2"/>
</dbReference>
<feature type="repeat" description="PPR" evidence="3">
    <location>
        <begin position="237"/>
        <end position="271"/>
    </location>
</feature>
<feature type="repeat" description="PPR" evidence="3">
    <location>
        <begin position="374"/>
        <end position="408"/>
    </location>
</feature>
<name>A0A0K9PPE4_ZOSMR</name>
<feature type="repeat" description="PPR" evidence="3">
    <location>
        <begin position="93"/>
        <end position="127"/>
    </location>
</feature>
<gene>
    <name evidence="4" type="ORF">ZOSMA_192G00070</name>
</gene>
<dbReference type="OrthoDB" id="658451at2759"/>
<dbReference type="InterPro" id="IPR002885">
    <property type="entry name" value="PPR_rpt"/>
</dbReference>
<dbReference type="NCBIfam" id="TIGR00756">
    <property type="entry name" value="PPR"/>
    <property type="match status" value="7"/>
</dbReference>
<evidence type="ECO:0000313" key="5">
    <source>
        <dbReference type="Proteomes" id="UP000036987"/>
    </source>
</evidence>